<reference evidence="1 2" key="1">
    <citation type="journal article" date="2022" name="Nat. Ecol. Evol.">
        <title>A masculinizing supergene underlies an exaggerated male reproductive morph in a spider.</title>
        <authorList>
            <person name="Hendrickx F."/>
            <person name="De Corte Z."/>
            <person name="Sonet G."/>
            <person name="Van Belleghem S.M."/>
            <person name="Kostlbacher S."/>
            <person name="Vangestel C."/>
        </authorList>
    </citation>
    <scope>NUCLEOTIDE SEQUENCE [LARGE SCALE GENOMIC DNA]</scope>
    <source>
        <strain evidence="1">W744_W776</strain>
    </source>
</reference>
<dbReference type="EMBL" id="JAFNEN010000684">
    <property type="protein sequence ID" value="KAG8178577.1"/>
    <property type="molecule type" value="Genomic_DNA"/>
</dbReference>
<sequence length="117" mass="12706">MCCGDCALIIRIPADLTLINLHPTSFTPRFANDLGRHFAKCLPIKKGILEISGNPGNNSGSASNSQIKRIVLESMSADKVDTRPRIYFICMGAPFAFQCPNYLALGVAQTDSFGLTR</sequence>
<proteinExistence type="predicted"/>
<evidence type="ECO:0000313" key="2">
    <source>
        <dbReference type="Proteomes" id="UP000827092"/>
    </source>
</evidence>
<organism evidence="1 2">
    <name type="scientific">Oedothorax gibbosus</name>
    <dbReference type="NCBI Taxonomy" id="931172"/>
    <lineage>
        <taxon>Eukaryota</taxon>
        <taxon>Metazoa</taxon>
        <taxon>Ecdysozoa</taxon>
        <taxon>Arthropoda</taxon>
        <taxon>Chelicerata</taxon>
        <taxon>Arachnida</taxon>
        <taxon>Araneae</taxon>
        <taxon>Araneomorphae</taxon>
        <taxon>Entelegynae</taxon>
        <taxon>Araneoidea</taxon>
        <taxon>Linyphiidae</taxon>
        <taxon>Erigoninae</taxon>
        <taxon>Oedothorax</taxon>
    </lineage>
</organism>
<protein>
    <submittedName>
        <fullName evidence="1">Uncharacterized protein</fullName>
    </submittedName>
</protein>
<accession>A0AAV6U3R1</accession>
<name>A0AAV6U3R1_9ARAC</name>
<keyword evidence="2" id="KW-1185">Reference proteome</keyword>
<dbReference type="Proteomes" id="UP000827092">
    <property type="component" value="Unassembled WGS sequence"/>
</dbReference>
<comment type="caution">
    <text evidence="1">The sequence shown here is derived from an EMBL/GenBank/DDBJ whole genome shotgun (WGS) entry which is preliminary data.</text>
</comment>
<dbReference type="AlphaFoldDB" id="A0AAV6U3R1"/>
<gene>
    <name evidence="1" type="ORF">JTE90_004505</name>
</gene>
<evidence type="ECO:0000313" key="1">
    <source>
        <dbReference type="EMBL" id="KAG8178577.1"/>
    </source>
</evidence>